<dbReference type="InterPro" id="IPR036962">
    <property type="entry name" value="Glyco_hydro_3_N_sf"/>
</dbReference>
<keyword evidence="2 4" id="KW-0378">Hydrolase</keyword>
<dbReference type="GO" id="GO:0008422">
    <property type="term" value="F:beta-glucosidase activity"/>
    <property type="evidence" value="ECO:0007669"/>
    <property type="project" value="UniProtKB-EC"/>
</dbReference>
<organism evidence="6 7">
    <name type="scientific">Microlunatus capsulatus</name>
    <dbReference type="NCBI Taxonomy" id="99117"/>
    <lineage>
        <taxon>Bacteria</taxon>
        <taxon>Bacillati</taxon>
        <taxon>Actinomycetota</taxon>
        <taxon>Actinomycetes</taxon>
        <taxon>Propionibacteriales</taxon>
        <taxon>Propionibacteriaceae</taxon>
        <taxon>Microlunatus</taxon>
    </lineage>
</organism>
<dbReference type="Gene3D" id="3.40.50.1700">
    <property type="entry name" value="Glycoside hydrolase family 3 C-terminal domain"/>
    <property type="match status" value="2"/>
</dbReference>
<dbReference type="RefSeq" id="WP_210051921.1">
    <property type="nucleotide sequence ID" value="NZ_BAAAMH010000008.1"/>
</dbReference>
<dbReference type="PROSITE" id="PS00775">
    <property type="entry name" value="GLYCOSYL_HYDROL_F3"/>
    <property type="match status" value="1"/>
</dbReference>
<dbReference type="PANTHER" id="PTHR42715:SF10">
    <property type="entry name" value="BETA-GLUCOSIDASE"/>
    <property type="match status" value="1"/>
</dbReference>
<evidence type="ECO:0000256" key="4">
    <source>
        <dbReference type="RuleBase" id="RU361161"/>
    </source>
</evidence>
<evidence type="ECO:0000256" key="2">
    <source>
        <dbReference type="ARBA" id="ARBA00022801"/>
    </source>
</evidence>
<protein>
    <submittedName>
        <fullName evidence="6">Beta-glucosidase</fullName>
        <ecNumber evidence="6">3.2.1.21</ecNumber>
    </submittedName>
</protein>
<feature type="domain" description="Fibronectin type III-like" evidence="5">
    <location>
        <begin position="586"/>
        <end position="656"/>
    </location>
</feature>
<dbReference type="Pfam" id="PF14310">
    <property type="entry name" value="Fn3-like"/>
    <property type="match status" value="1"/>
</dbReference>
<evidence type="ECO:0000256" key="1">
    <source>
        <dbReference type="ARBA" id="ARBA00005336"/>
    </source>
</evidence>
<comment type="similarity">
    <text evidence="1 4">Belongs to the glycosyl hydrolase 3 family.</text>
</comment>
<dbReference type="InterPro" id="IPR013783">
    <property type="entry name" value="Ig-like_fold"/>
</dbReference>
<dbReference type="Gene3D" id="2.60.40.10">
    <property type="entry name" value="Immunoglobulins"/>
    <property type="match status" value="1"/>
</dbReference>
<proteinExistence type="inferred from homology"/>
<evidence type="ECO:0000256" key="3">
    <source>
        <dbReference type="ARBA" id="ARBA00023277"/>
    </source>
</evidence>
<dbReference type="InterPro" id="IPR002772">
    <property type="entry name" value="Glyco_hydro_3_C"/>
</dbReference>
<dbReference type="InterPro" id="IPR019800">
    <property type="entry name" value="Glyco_hydro_3_AS"/>
</dbReference>
<gene>
    <name evidence="6" type="ORF">JOF54_000070</name>
</gene>
<dbReference type="InterPro" id="IPR017853">
    <property type="entry name" value="GH"/>
</dbReference>
<dbReference type="SUPFAM" id="SSF51445">
    <property type="entry name" value="(Trans)glycosidases"/>
    <property type="match status" value="1"/>
</dbReference>
<evidence type="ECO:0000259" key="5">
    <source>
        <dbReference type="SMART" id="SM01217"/>
    </source>
</evidence>
<comment type="caution">
    <text evidence="6">The sequence shown here is derived from an EMBL/GenBank/DDBJ whole genome shotgun (WGS) entry which is preliminary data.</text>
</comment>
<dbReference type="InterPro" id="IPR050288">
    <property type="entry name" value="Cellulose_deg_GH3"/>
</dbReference>
<evidence type="ECO:0000313" key="6">
    <source>
        <dbReference type="EMBL" id="MBP2415148.1"/>
    </source>
</evidence>
<dbReference type="Gene3D" id="3.20.20.300">
    <property type="entry name" value="Glycoside hydrolase, family 3, N-terminal domain"/>
    <property type="match status" value="2"/>
</dbReference>
<keyword evidence="4 6" id="KW-0326">Glycosidase</keyword>
<keyword evidence="7" id="KW-1185">Reference proteome</keyword>
<dbReference type="Proteomes" id="UP000758168">
    <property type="component" value="Unassembled WGS sequence"/>
</dbReference>
<accession>A0ABS4Z275</accession>
<sequence length="759" mass="79931">MTLDVDRLLGELTLAEKASLTSGSHFWYTAPVERLGIPRIMVSDGPHGLRAQPGESDHVGLGGSLPATCFPTASAVASTWDPQLLRRIGEALAQEARACNLSVILGPGINMKRSPLCGRNFEYFSEDPFLAGELAVGIVGGIQSRGVGTSVKHYAANNQETDRLRVDAQVDERTLREIYLPAFERVVTAEQPWTVMCSYNKVNGQSASENPWLLQTVLRDELGFEGLVVSDWGAVYHRVPALLAGLDLEMPPALGRSPEQVVAAVESGEVPAELLDRRVRTVLELVSKGMAVLDLDETFDADAHHALAREAAAASVVLLHNDGLLPLAAGGRVALVGEFARTPRFQGAGSSQVNPTRVDTLVDELRAALGEVPFAAGYGVGGTADDEALRAEAVAVAAAAETVVVVLGLPGADESEGFDRTHLELPANQLATLAAVAAENPRVVVVLVNGSTVVLGDVLPHAGALVEAWLGGQAAAGGIADVLTGVVNPSGRLAESIPHRLEDNSSYLNFPGDSQVVRYGEGLFIGYRGYDKARTDVAFPFGFGLSYTSFALSDLAVTTTGSVAAGDLAAEVTLTVTNTGDRDGAEVVQVYVEDVDASVARPVRELKGFARVELAAGASETVTVALDQRAFSFWSTTLGRWAVEAGDFVVAVGTSSRDLPLTAVLAVDAPRIAAPLGRDSTLEEWMGDPRGRALVQREVGEGQAGAVLDAELLQVIGNMPMSTLASFGMSLDHDALDRIAQEWRDASTDTSDRTGSTTA</sequence>
<dbReference type="InterPro" id="IPR036881">
    <property type="entry name" value="Glyco_hydro_3_C_sf"/>
</dbReference>
<keyword evidence="3" id="KW-0119">Carbohydrate metabolism</keyword>
<name>A0ABS4Z275_9ACTN</name>
<dbReference type="SMART" id="SM01217">
    <property type="entry name" value="Fn3_like"/>
    <property type="match status" value="1"/>
</dbReference>
<dbReference type="PRINTS" id="PR00133">
    <property type="entry name" value="GLHYDRLASE3"/>
</dbReference>
<evidence type="ECO:0000313" key="7">
    <source>
        <dbReference type="Proteomes" id="UP000758168"/>
    </source>
</evidence>
<dbReference type="Pfam" id="PF00933">
    <property type="entry name" value="Glyco_hydro_3"/>
    <property type="match status" value="1"/>
</dbReference>
<dbReference type="EMBL" id="JAGIOB010000001">
    <property type="protein sequence ID" value="MBP2415148.1"/>
    <property type="molecule type" value="Genomic_DNA"/>
</dbReference>
<dbReference type="Pfam" id="PF01915">
    <property type="entry name" value="Glyco_hydro_3_C"/>
    <property type="match status" value="1"/>
</dbReference>
<dbReference type="PANTHER" id="PTHR42715">
    <property type="entry name" value="BETA-GLUCOSIDASE"/>
    <property type="match status" value="1"/>
</dbReference>
<dbReference type="EC" id="3.2.1.21" evidence="6"/>
<reference evidence="6 7" key="1">
    <citation type="submission" date="2021-03" db="EMBL/GenBank/DDBJ databases">
        <title>Sequencing the genomes of 1000 actinobacteria strains.</title>
        <authorList>
            <person name="Klenk H.-P."/>
        </authorList>
    </citation>
    <scope>NUCLEOTIDE SEQUENCE [LARGE SCALE GENOMIC DNA]</scope>
    <source>
        <strain evidence="6 7">DSM 12936</strain>
    </source>
</reference>
<dbReference type="InterPro" id="IPR001764">
    <property type="entry name" value="Glyco_hydro_3_N"/>
</dbReference>
<dbReference type="SUPFAM" id="SSF52279">
    <property type="entry name" value="Beta-D-glucan exohydrolase, C-terminal domain"/>
    <property type="match status" value="1"/>
</dbReference>
<dbReference type="InterPro" id="IPR026891">
    <property type="entry name" value="Fn3-like"/>
</dbReference>